<keyword evidence="9" id="KW-0812">Transmembrane</keyword>
<accession>A0A840HZB1</accession>
<gene>
    <name evidence="10" type="ORF">HNQ99_003329</name>
</gene>
<evidence type="ECO:0000256" key="1">
    <source>
        <dbReference type="ARBA" id="ARBA00010617"/>
    </source>
</evidence>
<evidence type="ECO:0000313" key="10">
    <source>
        <dbReference type="EMBL" id="MBB4642991.1"/>
    </source>
</evidence>
<comment type="cofactor">
    <cofactor evidence="7">
        <name>heme</name>
        <dbReference type="ChEBI" id="CHEBI:30413"/>
    </cofactor>
</comment>
<keyword evidence="9" id="KW-1133">Transmembrane helix</keyword>
<evidence type="ECO:0000256" key="4">
    <source>
        <dbReference type="ARBA" id="ARBA00023002"/>
    </source>
</evidence>
<feature type="binding site" description="axial binding residue" evidence="7">
    <location>
        <position position="433"/>
    </location>
    <ligand>
        <name>heme</name>
        <dbReference type="ChEBI" id="CHEBI:30413"/>
    </ligand>
    <ligandPart>
        <name>Fe</name>
        <dbReference type="ChEBI" id="CHEBI:18248"/>
    </ligandPart>
</feature>
<dbReference type="PRINTS" id="PR00463">
    <property type="entry name" value="EP450I"/>
</dbReference>
<keyword evidence="6 8" id="KW-0503">Monooxygenase</keyword>
<evidence type="ECO:0000256" key="5">
    <source>
        <dbReference type="ARBA" id="ARBA00023004"/>
    </source>
</evidence>
<keyword evidence="2 7" id="KW-0349">Heme</keyword>
<comment type="similarity">
    <text evidence="1 8">Belongs to the cytochrome P450 family.</text>
</comment>
<name>A0A840HZB1_9SPHN</name>
<evidence type="ECO:0000313" key="11">
    <source>
        <dbReference type="Proteomes" id="UP000575068"/>
    </source>
</evidence>
<organism evidence="10 11">
    <name type="scientific">Rhizorhapis suberifaciens</name>
    <name type="common">corky root of lettuce</name>
    <dbReference type="NCBI Taxonomy" id="13656"/>
    <lineage>
        <taxon>Bacteria</taxon>
        <taxon>Pseudomonadati</taxon>
        <taxon>Pseudomonadota</taxon>
        <taxon>Alphaproteobacteria</taxon>
        <taxon>Sphingomonadales</taxon>
        <taxon>Sphingomonadaceae</taxon>
        <taxon>Rhizorhapis</taxon>
    </lineage>
</organism>
<evidence type="ECO:0000256" key="7">
    <source>
        <dbReference type="PIRSR" id="PIRSR602401-1"/>
    </source>
</evidence>
<keyword evidence="3 7" id="KW-0479">Metal-binding</keyword>
<dbReference type="InterPro" id="IPR050196">
    <property type="entry name" value="Cytochrome_P450_Monoox"/>
</dbReference>
<dbReference type="PROSITE" id="PS00086">
    <property type="entry name" value="CYTOCHROME_P450"/>
    <property type="match status" value="1"/>
</dbReference>
<evidence type="ECO:0000256" key="2">
    <source>
        <dbReference type="ARBA" id="ARBA00022617"/>
    </source>
</evidence>
<keyword evidence="9" id="KW-0472">Membrane</keyword>
<dbReference type="GO" id="GO:0020037">
    <property type="term" value="F:heme binding"/>
    <property type="evidence" value="ECO:0007669"/>
    <property type="project" value="InterPro"/>
</dbReference>
<protein>
    <submittedName>
        <fullName evidence="10">Cytochrome P450</fullName>
    </submittedName>
</protein>
<dbReference type="Proteomes" id="UP000575068">
    <property type="component" value="Unassembled WGS sequence"/>
</dbReference>
<dbReference type="Gene3D" id="1.10.630.10">
    <property type="entry name" value="Cytochrome P450"/>
    <property type="match status" value="1"/>
</dbReference>
<dbReference type="GO" id="GO:0004497">
    <property type="term" value="F:monooxygenase activity"/>
    <property type="evidence" value="ECO:0007669"/>
    <property type="project" value="UniProtKB-KW"/>
</dbReference>
<feature type="transmembrane region" description="Helical" evidence="9">
    <location>
        <begin position="12"/>
        <end position="31"/>
    </location>
</feature>
<dbReference type="InterPro" id="IPR036396">
    <property type="entry name" value="Cyt_P450_sf"/>
</dbReference>
<dbReference type="GO" id="GO:0016705">
    <property type="term" value="F:oxidoreductase activity, acting on paired donors, with incorporation or reduction of molecular oxygen"/>
    <property type="evidence" value="ECO:0007669"/>
    <property type="project" value="InterPro"/>
</dbReference>
<keyword evidence="5 7" id="KW-0408">Iron</keyword>
<dbReference type="GO" id="GO:0005506">
    <property type="term" value="F:iron ion binding"/>
    <property type="evidence" value="ECO:0007669"/>
    <property type="project" value="InterPro"/>
</dbReference>
<keyword evidence="11" id="KW-1185">Reference proteome</keyword>
<comment type="caution">
    <text evidence="10">The sequence shown here is derived from an EMBL/GenBank/DDBJ whole genome shotgun (WGS) entry which is preliminary data.</text>
</comment>
<dbReference type="PANTHER" id="PTHR24291">
    <property type="entry name" value="CYTOCHROME P450 FAMILY 4"/>
    <property type="match status" value="1"/>
</dbReference>
<sequence>MAALIKYIVYNLYRFLLKLLKIFLFYELIFINKLMRLSVYSTEKSQSDIPRIKSKLFSNNSSLFRKDPLYFLSQCHYFSSCLVEIDDNVYVVTDPGLIEAIFHEKDGVFVKSRPDEDLGMVNFPASVMNSAGENWRRKRKSLQPGFHLERVERGVEKTVEIAERHLAQWGTDVLHTDVRKILQLLCLDVGSQYLFGTTLADDERASFVTLADAIMVKTRDRKRFPIQLFDRAEARLTTARHNASGVARAALARTQQWRLNNGRPLVESSEAARDGTDDWLCDEFCAMVLSGLEPMAAALAWTLHLLTLHPDAMRRVTGEVDVVASTRGAWESSGAGSLDLAAMAETMAALKEALRLFPPAWLTGRIVSKDTTLGGFFLGEGSALMISPWVNHRSARHFDLPGHYRPERWLDGKLEQRLPRYAFFPFGGGSRRCIGDHFSMTHMMAILFCILRRFALNAAPGAKVRPYPALVLRPMGIAMILTHRAADGRDR</sequence>
<dbReference type="SUPFAM" id="SSF48264">
    <property type="entry name" value="Cytochrome P450"/>
    <property type="match status" value="1"/>
</dbReference>
<evidence type="ECO:0000256" key="9">
    <source>
        <dbReference type="SAM" id="Phobius"/>
    </source>
</evidence>
<dbReference type="InterPro" id="IPR002401">
    <property type="entry name" value="Cyt_P450_E_grp-I"/>
</dbReference>
<dbReference type="RefSeq" id="WP_221232741.1">
    <property type="nucleotide sequence ID" value="NZ_JACHOV010000023.1"/>
</dbReference>
<dbReference type="AlphaFoldDB" id="A0A840HZB1"/>
<evidence type="ECO:0000256" key="8">
    <source>
        <dbReference type="RuleBase" id="RU000461"/>
    </source>
</evidence>
<keyword evidence="4 8" id="KW-0560">Oxidoreductase</keyword>
<dbReference type="PANTHER" id="PTHR24291:SF50">
    <property type="entry name" value="BIFUNCTIONAL ALBAFLAVENONE MONOOXYGENASE_TERPENE SYNTHASE"/>
    <property type="match status" value="1"/>
</dbReference>
<dbReference type="InterPro" id="IPR001128">
    <property type="entry name" value="Cyt_P450"/>
</dbReference>
<dbReference type="Pfam" id="PF00067">
    <property type="entry name" value="p450"/>
    <property type="match status" value="1"/>
</dbReference>
<proteinExistence type="inferred from homology"/>
<dbReference type="PRINTS" id="PR00385">
    <property type="entry name" value="P450"/>
</dbReference>
<evidence type="ECO:0000256" key="3">
    <source>
        <dbReference type="ARBA" id="ARBA00022723"/>
    </source>
</evidence>
<dbReference type="EMBL" id="JACHOV010000023">
    <property type="protein sequence ID" value="MBB4642991.1"/>
    <property type="molecule type" value="Genomic_DNA"/>
</dbReference>
<dbReference type="InterPro" id="IPR017972">
    <property type="entry name" value="Cyt_P450_CS"/>
</dbReference>
<evidence type="ECO:0000256" key="6">
    <source>
        <dbReference type="ARBA" id="ARBA00023033"/>
    </source>
</evidence>
<reference evidence="10 11" key="1">
    <citation type="submission" date="2020-08" db="EMBL/GenBank/DDBJ databases">
        <title>Genomic Encyclopedia of Type Strains, Phase IV (KMG-IV): sequencing the most valuable type-strain genomes for metagenomic binning, comparative biology and taxonomic classification.</title>
        <authorList>
            <person name="Goeker M."/>
        </authorList>
    </citation>
    <scope>NUCLEOTIDE SEQUENCE [LARGE SCALE GENOMIC DNA]</scope>
    <source>
        <strain evidence="10 11">DSM 7465</strain>
    </source>
</reference>